<feature type="signal peptide" evidence="2">
    <location>
        <begin position="1"/>
        <end position="17"/>
    </location>
</feature>
<dbReference type="GeneID" id="14894147"/>
<dbReference type="EMBL" id="KB206168">
    <property type="protein sequence ID" value="ELP95269.1"/>
    <property type="molecule type" value="Genomic_DNA"/>
</dbReference>
<keyword evidence="2" id="KW-0732">Signal</keyword>
<dbReference type="InterPro" id="IPR011990">
    <property type="entry name" value="TPR-like_helical_dom_sf"/>
</dbReference>
<dbReference type="SUPFAM" id="SSF81901">
    <property type="entry name" value="HCP-like"/>
    <property type="match status" value="1"/>
</dbReference>
<dbReference type="KEGG" id="eiv:EIN_430750"/>
<organism evidence="3 4">
    <name type="scientific">Entamoeba invadens IP1</name>
    <dbReference type="NCBI Taxonomy" id="370355"/>
    <lineage>
        <taxon>Eukaryota</taxon>
        <taxon>Amoebozoa</taxon>
        <taxon>Evosea</taxon>
        <taxon>Archamoebae</taxon>
        <taxon>Mastigamoebida</taxon>
        <taxon>Entamoebidae</taxon>
        <taxon>Entamoeba</taxon>
    </lineage>
</organism>
<dbReference type="Proteomes" id="UP000014680">
    <property type="component" value="Unassembled WGS sequence"/>
</dbReference>
<evidence type="ECO:0000256" key="2">
    <source>
        <dbReference type="SAM" id="SignalP"/>
    </source>
</evidence>
<gene>
    <name evidence="3" type="ORF">EIN_430750</name>
</gene>
<keyword evidence="4" id="KW-1185">Reference proteome</keyword>
<accession>A0A0A1UGY3</accession>
<dbReference type="VEuPathDB" id="AmoebaDB:EIN_430750"/>
<reference evidence="3 4" key="1">
    <citation type="submission" date="2012-10" db="EMBL/GenBank/DDBJ databases">
        <authorList>
            <person name="Zafar N."/>
            <person name="Inman J."/>
            <person name="Hall N."/>
            <person name="Lorenzi H."/>
            <person name="Caler E."/>
        </authorList>
    </citation>
    <scope>NUCLEOTIDE SEQUENCE [LARGE SCALE GENOMIC DNA]</scope>
    <source>
        <strain evidence="3 4">IP1</strain>
    </source>
</reference>
<evidence type="ECO:0000256" key="1">
    <source>
        <dbReference type="SAM" id="Phobius"/>
    </source>
</evidence>
<proteinExistence type="predicted"/>
<dbReference type="AlphaFoldDB" id="A0A0A1UGY3"/>
<protein>
    <submittedName>
        <fullName evidence="3">Uncharacterized protein</fullName>
    </submittedName>
</protein>
<evidence type="ECO:0000313" key="3">
    <source>
        <dbReference type="EMBL" id="ELP95269.1"/>
    </source>
</evidence>
<dbReference type="RefSeq" id="XP_004262040.1">
    <property type="nucleotide sequence ID" value="XM_004261992.1"/>
</dbReference>
<dbReference type="Gene3D" id="1.25.40.10">
    <property type="entry name" value="Tetratricopeptide repeat domain"/>
    <property type="match status" value="1"/>
</dbReference>
<keyword evidence="1" id="KW-0472">Membrane</keyword>
<feature type="transmembrane region" description="Helical" evidence="1">
    <location>
        <begin position="491"/>
        <end position="509"/>
    </location>
</feature>
<evidence type="ECO:0000313" key="4">
    <source>
        <dbReference type="Proteomes" id="UP000014680"/>
    </source>
</evidence>
<sequence length="518" mass="59356">MLLTLLFIIALIPSVSSVGNDVPKYYTLNKYINKALLPLQSVIKDAIGVPTIPLHPEYFHTKPTLSFDEKIPQTPSERLQYFETLLSKSFIPKFPFHPTFLGKDKVQPHPHALINSKKSNEFKETFKDAADTYSDVLLSVDRYNSYLLLYLMGVENDSFFQVVFEDAFNYEDYNLLLILGAMSEEDKVSDRTRSYISEHSHDNNEFAGVLYNTSYVYGNTTLAKSFLEAWEVKNGVEDALEILHKDMDYSDAAWFFYATLKRPVNTHTYKLIRNFVSYTKSIEALPIYIQCAKQMNIPIDEQLQIVEQVMVESYLPFFLLSDFAQELYSNGDYKSAEVIWLYLGEVGYSQCTMSAVSMLSSRKYDWILHISKYEDIVLRLISTANKNKESLALRDLNQLDGWGDAEISKLYFFINKTEQAVSYIKNAAQKGDLSSLITLAVMYQYGCYVETNKTRALNYLDDISKNSTGLAGVLLHISFTLDTLMDFVFEHYIVVILGILTLLGTKVYVKWGSPLSQY</sequence>
<dbReference type="OrthoDB" id="29819at2759"/>
<name>A0A0A1UGY3_ENTIV</name>
<keyword evidence="1" id="KW-0812">Transmembrane</keyword>
<keyword evidence="1" id="KW-1133">Transmembrane helix</keyword>
<feature type="chain" id="PRO_5001991300" evidence="2">
    <location>
        <begin position="18"/>
        <end position="518"/>
    </location>
</feature>